<accession>A0A9X2L842</accession>
<dbReference type="InterPro" id="IPR011990">
    <property type="entry name" value="TPR-like_helical_dom_sf"/>
</dbReference>
<dbReference type="InterPro" id="IPR010817">
    <property type="entry name" value="HemY_N"/>
</dbReference>
<dbReference type="Proteomes" id="UP001142610">
    <property type="component" value="Unassembled WGS sequence"/>
</dbReference>
<evidence type="ECO:0000256" key="4">
    <source>
        <dbReference type="ARBA" id="ARBA00023136"/>
    </source>
</evidence>
<evidence type="ECO:0000256" key="1">
    <source>
        <dbReference type="ARBA" id="ARBA00004370"/>
    </source>
</evidence>
<dbReference type="Pfam" id="PF14559">
    <property type="entry name" value="TPR_19"/>
    <property type="match status" value="1"/>
</dbReference>
<comment type="subcellular location">
    <subcellularLocation>
        <location evidence="1">Membrane</location>
    </subcellularLocation>
</comment>
<evidence type="ECO:0000256" key="6">
    <source>
        <dbReference type="SAM" id="Phobius"/>
    </source>
</evidence>
<feature type="compositionally biased region" description="Basic and acidic residues" evidence="5">
    <location>
        <begin position="505"/>
        <end position="520"/>
    </location>
</feature>
<organism evidence="8 9">
    <name type="scientific">Parvularcula maris</name>
    <dbReference type="NCBI Taxonomy" id="2965077"/>
    <lineage>
        <taxon>Bacteria</taxon>
        <taxon>Pseudomonadati</taxon>
        <taxon>Pseudomonadota</taxon>
        <taxon>Alphaproteobacteria</taxon>
        <taxon>Parvularculales</taxon>
        <taxon>Parvularculaceae</taxon>
        <taxon>Parvularcula</taxon>
    </lineage>
</organism>
<evidence type="ECO:0000256" key="2">
    <source>
        <dbReference type="ARBA" id="ARBA00022692"/>
    </source>
</evidence>
<feature type="domain" description="HemY N-terminal" evidence="7">
    <location>
        <begin position="29"/>
        <end position="132"/>
    </location>
</feature>
<dbReference type="Pfam" id="PF07219">
    <property type="entry name" value="HemY_N"/>
    <property type="match status" value="1"/>
</dbReference>
<dbReference type="GO" id="GO:0016020">
    <property type="term" value="C:membrane"/>
    <property type="evidence" value="ECO:0007669"/>
    <property type="project" value="UniProtKB-SubCell"/>
</dbReference>
<evidence type="ECO:0000256" key="3">
    <source>
        <dbReference type="ARBA" id="ARBA00022989"/>
    </source>
</evidence>
<dbReference type="AlphaFoldDB" id="A0A9X2L842"/>
<dbReference type="Gene3D" id="1.25.40.10">
    <property type="entry name" value="Tetratricopeptide repeat domain"/>
    <property type="match status" value="1"/>
</dbReference>
<protein>
    <submittedName>
        <fullName evidence="8">Tetratricopeptide repeat protein</fullName>
    </submittedName>
</protein>
<name>A0A9X2L842_9PROT</name>
<feature type="transmembrane region" description="Helical" evidence="6">
    <location>
        <begin position="41"/>
        <end position="67"/>
    </location>
</feature>
<sequence>MIKVFLWIVFALIAVWGASELAGLDGFTVLELEGTRVDVPTGLLLGLIAGSLVFFFFSGTTAAWLAGLPSRIKRRGRDRRRDRGMIALARGLEAVAAGDAADAQRHARSATKALNEPALTRLLTAQAAQLAGDNETAQLSYTAMLEAPETEFLGLRGLYMQAIERGDREEALAHAERAFELRPGTAWAFESVLKLNLERGAWGDALEALRLAKQNSIAEGLEYRRMEAALLTAQAYAANDAGDADTARKDAEAALKKAPALTPAAALAAENELAAGHRAKAAKILDNAWETEPHPGLAAVLRRIFSHERTERLQGRLAKLAERNPDHPESVLLLARVQLDGGDAAAAQDTLAPLLAGRPNRRVLTLMAEIAEKRYGDAAAKPWFDRAARAPAEAITGLDGSFHYTSEGWRRLIREFSEHARLAPPPLEVETPELPADEVKALLAPPAPTLEEMAEDEETALPAPEDADLIETEASPETTEGTEEGSGEAEVTVLTPPPADFVLPDGEKDETTEKKSAASA</sequence>
<keyword evidence="2 6" id="KW-0812">Transmembrane</keyword>
<keyword evidence="9" id="KW-1185">Reference proteome</keyword>
<keyword evidence="3 6" id="KW-1133">Transmembrane helix</keyword>
<proteinExistence type="predicted"/>
<dbReference type="SUPFAM" id="SSF48452">
    <property type="entry name" value="TPR-like"/>
    <property type="match status" value="2"/>
</dbReference>
<comment type="caution">
    <text evidence="8">The sequence shown here is derived from an EMBL/GenBank/DDBJ whole genome shotgun (WGS) entry which is preliminary data.</text>
</comment>
<evidence type="ECO:0000313" key="8">
    <source>
        <dbReference type="EMBL" id="MCQ8184706.1"/>
    </source>
</evidence>
<dbReference type="EMBL" id="JANIBC010000002">
    <property type="protein sequence ID" value="MCQ8184706.1"/>
    <property type="molecule type" value="Genomic_DNA"/>
</dbReference>
<dbReference type="RefSeq" id="WP_256618553.1">
    <property type="nucleotide sequence ID" value="NZ_JANIBC010000002.1"/>
</dbReference>
<reference evidence="8" key="1">
    <citation type="submission" date="2022-07" db="EMBL/GenBank/DDBJ databases">
        <title>Parvularcula maris sp. nov., an algicidal bacterium isolated from seawater.</title>
        <authorList>
            <person name="Li F."/>
        </authorList>
    </citation>
    <scope>NUCLEOTIDE SEQUENCE</scope>
    <source>
        <strain evidence="8">BGMRC 0090</strain>
    </source>
</reference>
<feature type="region of interest" description="Disordered" evidence="5">
    <location>
        <begin position="451"/>
        <end position="520"/>
    </location>
</feature>
<evidence type="ECO:0000259" key="7">
    <source>
        <dbReference type="Pfam" id="PF07219"/>
    </source>
</evidence>
<feature type="compositionally biased region" description="Acidic residues" evidence="5">
    <location>
        <begin position="452"/>
        <end position="471"/>
    </location>
</feature>
<keyword evidence="4 6" id="KW-0472">Membrane</keyword>
<evidence type="ECO:0000313" key="9">
    <source>
        <dbReference type="Proteomes" id="UP001142610"/>
    </source>
</evidence>
<evidence type="ECO:0000256" key="5">
    <source>
        <dbReference type="SAM" id="MobiDB-lite"/>
    </source>
</evidence>
<gene>
    <name evidence="8" type="ORF">NOG11_04830</name>
</gene>